<feature type="chain" id="PRO_5018285630" evidence="1">
    <location>
        <begin position="20"/>
        <end position="177"/>
    </location>
</feature>
<dbReference type="EMBL" id="RKKB01000023">
    <property type="protein sequence ID" value="RPA22944.1"/>
    <property type="molecule type" value="Genomic_DNA"/>
</dbReference>
<dbReference type="Proteomes" id="UP000278855">
    <property type="component" value="Unassembled WGS sequence"/>
</dbReference>
<evidence type="ECO:0000313" key="3">
    <source>
        <dbReference type="EMBL" id="RPA22944.1"/>
    </source>
</evidence>
<name>A0A3N4DZU1_9GAMM</name>
<dbReference type="InterPro" id="IPR016987">
    <property type="entry name" value="UCP023238"/>
</dbReference>
<reference evidence="5" key="2">
    <citation type="submission" date="2018-11" db="EMBL/GenBank/DDBJ databases">
        <title>Shewanella sp. R106.</title>
        <authorList>
            <person name="Hwang Y.J."/>
            <person name="Hwang C.Y."/>
        </authorList>
    </citation>
    <scope>NUCLEOTIDE SEQUENCE [LARGE SCALE GENOMIC DNA]</scope>
    <source>
        <strain evidence="5">R106</strain>
    </source>
</reference>
<keyword evidence="4" id="KW-1185">Reference proteome</keyword>
<evidence type="ECO:0000256" key="1">
    <source>
        <dbReference type="SAM" id="SignalP"/>
    </source>
</evidence>
<dbReference type="PIRSF" id="PIRSF032038">
    <property type="entry name" value="UCP023238"/>
    <property type="match status" value="1"/>
</dbReference>
<keyword evidence="1" id="KW-0732">Signal</keyword>
<dbReference type="AlphaFoldDB" id="A0A3N4DZU1"/>
<dbReference type="KEGG" id="spsr:EGC80_02010"/>
<proteinExistence type="predicted"/>
<reference evidence="3" key="3">
    <citation type="submission" date="2018-11" db="EMBL/GenBank/DDBJ databases">
        <authorList>
            <person name="Hwang Y.J."/>
            <person name="Hwang C.Y."/>
        </authorList>
    </citation>
    <scope>NUCLEOTIDE SEQUENCE</scope>
    <source>
        <strain evidence="3">R106</strain>
    </source>
</reference>
<dbReference type="Proteomes" id="UP000273778">
    <property type="component" value="Chromosome"/>
</dbReference>
<gene>
    <name evidence="3" type="ORF">EGC77_20120</name>
    <name evidence="2" type="ORF">EGC80_02010</name>
</gene>
<evidence type="ECO:0000313" key="4">
    <source>
        <dbReference type="Proteomes" id="UP000273778"/>
    </source>
</evidence>
<sequence length="177" mass="19340">MRLSLIVAGIILMSANAYANTNLGQQLSNCAAKTDKLERLICYDELAANAKPSAHIMTTTNTTKVAPSEVPKPPATPNVVAPLVASPQVLSVDDFGLKTKVVEDEVDKVYFEVSAVKKAPYGELIITFTNGQVWKQSSPERYKVDKGQRIFIETGALNSFLLGTDDRNATTRVRRLK</sequence>
<dbReference type="OrthoDB" id="4750212at2"/>
<organism evidence="3 5">
    <name type="scientific">Shewanella psychromarinicola</name>
    <dbReference type="NCBI Taxonomy" id="2487742"/>
    <lineage>
        <taxon>Bacteria</taxon>
        <taxon>Pseudomonadati</taxon>
        <taxon>Pseudomonadota</taxon>
        <taxon>Gammaproteobacteria</taxon>
        <taxon>Alteromonadales</taxon>
        <taxon>Shewanellaceae</taxon>
        <taxon>Shewanella</taxon>
    </lineage>
</organism>
<evidence type="ECO:0000313" key="2">
    <source>
        <dbReference type="EMBL" id="AZG33821.1"/>
    </source>
</evidence>
<dbReference type="EMBL" id="CP034073">
    <property type="protein sequence ID" value="AZG33821.1"/>
    <property type="molecule type" value="Genomic_DNA"/>
</dbReference>
<evidence type="ECO:0000313" key="5">
    <source>
        <dbReference type="Proteomes" id="UP000278855"/>
    </source>
</evidence>
<reference evidence="2 4" key="1">
    <citation type="submission" date="2018-11" db="EMBL/GenBank/DDBJ databases">
        <title>Shewanella sp. M2.</title>
        <authorList>
            <person name="Hwang Y.J."/>
            <person name="Hwang C.Y."/>
        </authorList>
    </citation>
    <scope>NUCLEOTIDE SEQUENCE [LARGE SCALE GENOMIC DNA]</scope>
    <source>
        <strain evidence="2 4">M2</strain>
    </source>
</reference>
<protein>
    <submittedName>
        <fullName evidence="3">Uncharacterized protein</fullName>
    </submittedName>
</protein>
<dbReference type="RefSeq" id="WP_101032963.1">
    <property type="nucleotide sequence ID" value="NZ_CP034073.1"/>
</dbReference>
<accession>A0A3N4DZU1</accession>
<feature type="signal peptide" evidence="1">
    <location>
        <begin position="1"/>
        <end position="19"/>
    </location>
</feature>